<keyword evidence="3" id="KW-1185">Reference proteome</keyword>
<sequence>MCEHCTPLTAKNFSSQKDFKTFEKVLETKCVEGTFVRVVNANETENKSLEDNYQCTFCGTDWVLSIDEGSWRGYFLPVEGVTVFEDHQTNETNSRFETFQGKRSKNCGCCLGMIFLFIALILYLIYSFASFVIDLFV</sequence>
<name>A0A7L4ZM74_9FLAO</name>
<feature type="transmembrane region" description="Helical" evidence="1">
    <location>
        <begin position="109"/>
        <end position="133"/>
    </location>
</feature>
<gene>
    <name evidence="2" type="ORF">IMCC3317_30660</name>
</gene>
<keyword evidence="1" id="KW-0812">Transmembrane</keyword>
<evidence type="ECO:0000313" key="3">
    <source>
        <dbReference type="Proteomes" id="UP000464657"/>
    </source>
</evidence>
<protein>
    <submittedName>
        <fullName evidence="2">Uncharacterized protein</fullName>
    </submittedName>
</protein>
<dbReference type="OrthoDB" id="1448523at2"/>
<keyword evidence="1" id="KW-0472">Membrane</keyword>
<proteinExistence type="predicted"/>
<dbReference type="AlphaFoldDB" id="A0A7L4ZM74"/>
<reference evidence="2 3" key="1">
    <citation type="journal article" date="2013" name="Int. J. Syst. Evol. Microbiol.">
        <title>Kordia antarctica sp. nov., isolated from Antarctic seawater.</title>
        <authorList>
            <person name="Baek K."/>
            <person name="Choi A."/>
            <person name="Kang I."/>
            <person name="Lee K."/>
            <person name="Cho J.C."/>
        </authorList>
    </citation>
    <scope>NUCLEOTIDE SEQUENCE [LARGE SCALE GENOMIC DNA]</scope>
    <source>
        <strain evidence="2 3">IMCC3317</strain>
    </source>
</reference>
<dbReference type="KEGG" id="kan:IMCC3317_30660"/>
<keyword evidence="1" id="KW-1133">Transmembrane helix</keyword>
<organism evidence="2 3">
    <name type="scientific">Kordia antarctica</name>
    <dbReference type="NCBI Taxonomy" id="1218801"/>
    <lineage>
        <taxon>Bacteria</taxon>
        <taxon>Pseudomonadati</taxon>
        <taxon>Bacteroidota</taxon>
        <taxon>Flavobacteriia</taxon>
        <taxon>Flavobacteriales</taxon>
        <taxon>Flavobacteriaceae</taxon>
        <taxon>Kordia</taxon>
    </lineage>
</organism>
<accession>A0A7L4ZM74</accession>
<dbReference type="Proteomes" id="UP000464657">
    <property type="component" value="Chromosome"/>
</dbReference>
<dbReference type="RefSeq" id="WP_160130290.1">
    <property type="nucleotide sequence ID" value="NZ_CP019288.1"/>
</dbReference>
<dbReference type="EMBL" id="CP019288">
    <property type="protein sequence ID" value="QHI37685.1"/>
    <property type="molecule type" value="Genomic_DNA"/>
</dbReference>
<evidence type="ECO:0000256" key="1">
    <source>
        <dbReference type="SAM" id="Phobius"/>
    </source>
</evidence>
<evidence type="ECO:0000313" key="2">
    <source>
        <dbReference type="EMBL" id="QHI37685.1"/>
    </source>
</evidence>